<proteinExistence type="predicted"/>
<keyword evidence="3" id="KW-1185">Reference proteome</keyword>
<feature type="region of interest" description="Disordered" evidence="1">
    <location>
        <begin position="62"/>
        <end position="102"/>
    </location>
</feature>
<reference evidence="2" key="2">
    <citation type="submission" date="2020-10" db="EMBL/GenBank/DDBJ databases">
        <authorList>
            <person name="Scholz U."/>
            <person name="Mascher M."/>
            <person name="Fiebig A."/>
        </authorList>
    </citation>
    <scope>NUCLEOTIDE SEQUENCE [LARGE SCALE GENOMIC DNA]</scope>
    <source>
        <strain evidence="2">cv. Morex</strain>
    </source>
</reference>
<dbReference type="Proteomes" id="UP000011116">
    <property type="component" value="Chromosome 6H"/>
</dbReference>
<protein>
    <submittedName>
        <fullName evidence="2">Uncharacterized protein</fullName>
    </submittedName>
</protein>
<accession>A0A8I7BHQ2</accession>
<evidence type="ECO:0000256" key="1">
    <source>
        <dbReference type="SAM" id="MobiDB-lite"/>
    </source>
</evidence>
<reference evidence="2" key="3">
    <citation type="submission" date="2022-01" db="UniProtKB">
        <authorList>
            <consortium name="EnsemblPlants"/>
        </authorList>
    </citation>
    <scope>IDENTIFICATION</scope>
    <source>
        <strain evidence="2">subsp. vulgare</strain>
    </source>
</reference>
<reference evidence="3" key="1">
    <citation type="journal article" date="2012" name="Nature">
        <title>A physical, genetic and functional sequence assembly of the barley genome.</title>
        <authorList>
            <consortium name="The International Barley Genome Sequencing Consortium"/>
            <person name="Mayer K.F."/>
            <person name="Waugh R."/>
            <person name="Brown J.W."/>
            <person name="Schulman A."/>
            <person name="Langridge P."/>
            <person name="Platzer M."/>
            <person name="Fincher G.B."/>
            <person name="Muehlbauer G.J."/>
            <person name="Sato K."/>
            <person name="Close T.J."/>
            <person name="Wise R.P."/>
            <person name="Stein N."/>
        </authorList>
    </citation>
    <scope>NUCLEOTIDE SEQUENCE [LARGE SCALE GENOMIC DNA]</scope>
    <source>
        <strain evidence="3">cv. Morex</strain>
    </source>
</reference>
<sequence length="102" mass="10898">MATAAASRPSSPVRLSPIPNYHSASLNRVKLSAGGSPVNLHKERKEVNVLAQRVPMGSGHWARRALAPPSPSVQQRQQRKRADGLRVRPSRLSGASMAGGTQ</sequence>
<name>A0A8I7BHQ2_HORVV</name>
<dbReference type="Gramene" id="HORVU.MOREX.r3.6HG0625730.1">
    <property type="protein sequence ID" value="HORVU.MOREX.r3.6HG0625730.1"/>
    <property type="gene ID" value="HORVU.MOREX.r3.6HG0625730"/>
</dbReference>
<organism evidence="2 3">
    <name type="scientific">Hordeum vulgare subsp. vulgare</name>
    <name type="common">Domesticated barley</name>
    <dbReference type="NCBI Taxonomy" id="112509"/>
    <lineage>
        <taxon>Eukaryota</taxon>
        <taxon>Viridiplantae</taxon>
        <taxon>Streptophyta</taxon>
        <taxon>Embryophyta</taxon>
        <taxon>Tracheophyta</taxon>
        <taxon>Spermatophyta</taxon>
        <taxon>Magnoliopsida</taxon>
        <taxon>Liliopsida</taxon>
        <taxon>Poales</taxon>
        <taxon>Poaceae</taxon>
        <taxon>BOP clade</taxon>
        <taxon>Pooideae</taxon>
        <taxon>Triticodae</taxon>
        <taxon>Triticeae</taxon>
        <taxon>Hordeinae</taxon>
        <taxon>Hordeum</taxon>
    </lineage>
</organism>
<dbReference type="EnsemblPlants" id="HORVU.MOREX.r3.6HG0625730.1">
    <property type="protein sequence ID" value="HORVU.MOREX.r3.6HG0625730.1"/>
    <property type="gene ID" value="HORVU.MOREX.r3.6HG0625730"/>
</dbReference>
<evidence type="ECO:0000313" key="2">
    <source>
        <dbReference type="EnsemblPlants" id="HORVU.MOREX.r3.6HG0625730.1"/>
    </source>
</evidence>
<dbReference type="Gramene" id="HORVU.MOREX.r2.6HG0519200.1">
    <property type="protein sequence ID" value="HORVU.MOREX.r2.6HG0519200.1"/>
    <property type="gene ID" value="HORVU.MOREX.r2.6HG0519200"/>
</dbReference>
<dbReference type="AlphaFoldDB" id="A0A8I7BHQ2"/>
<evidence type="ECO:0000313" key="3">
    <source>
        <dbReference type="Proteomes" id="UP000011116"/>
    </source>
</evidence>